<evidence type="ECO:0000313" key="3">
    <source>
        <dbReference type="Proteomes" id="UP000501875"/>
    </source>
</evidence>
<dbReference type="Proteomes" id="UP000501875">
    <property type="component" value="Segment"/>
</dbReference>
<feature type="region of interest" description="Disordered" evidence="1">
    <location>
        <begin position="119"/>
        <end position="139"/>
    </location>
</feature>
<reference evidence="2 3" key="1">
    <citation type="submission" date="2020-02" db="EMBL/GenBank/DDBJ databases">
        <authorList>
            <person name="Olsen N.S."/>
            <person name="Forero-Junco L."/>
            <person name="Kot W."/>
            <person name="Hansen L.H."/>
        </authorList>
    </citation>
    <scope>NUCLEOTIDE SEQUENCE [LARGE SCALE GENOMIC DNA]</scope>
</reference>
<keyword evidence="3" id="KW-1185">Reference proteome</keyword>
<dbReference type="Pfam" id="PF23877">
    <property type="entry name" value="DUF7231"/>
    <property type="match status" value="1"/>
</dbReference>
<sequence>MGIGYYCSILFFMECIMSDKPRKIAIIGGGVGARTMAIILQEKLKGVEVECISVDDIPKRRCEPGERMIICDDLVESERKTLVSQAVAQLRKADISYCEAEADDRDIIASQRYHKPPRLYGAAQHKRQAKKYKNRSKRK</sequence>
<accession>A0A6G9L8C9</accession>
<proteinExistence type="predicted"/>
<dbReference type="EMBL" id="MT074469">
    <property type="protein sequence ID" value="QIQ61853.1"/>
    <property type="molecule type" value="Genomic_DNA"/>
</dbReference>
<dbReference type="SUPFAM" id="SSF51905">
    <property type="entry name" value="FAD/NAD(P)-binding domain"/>
    <property type="match status" value="1"/>
</dbReference>
<gene>
    <name evidence="2" type="ORF">rabagast_175</name>
</gene>
<evidence type="ECO:0000256" key="1">
    <source>
        <dbReference type="SAM" id="MobiDB-lite"/>
    </source>
</evidence>
<protein>
    <submittedName>
        <fullName evidence="2">Uncharacterized protein</fullName>
    </submittedName>
</protein>
<feature type="compositionally biased region" description="Basic residues" evidence="1">
    <location>
        <begin position="124"/>
        <end position="139"/>
    </location>
</feature>
<evidence type="ECO:0000313" key="2">
    <source>
        <dbReference type="EMBL" id="QIQ61853.1"/>
    </source>
</evidence>
<name>A0A6G9L8C9_9CAUD</name>
<dbReference type="InterPro" id="IPR036188">
    <property type="entry name" value="FAD/NAD-bd_sf"/>
</dbReference>
<organism evidence="2 3">
    <name type="scientific">Salmonella phage rabagast</name>
    <dbReference type="NCBI Taxonomy" id="2713314"/>
    <lineage>
        <taxon>Viruses</taxon>
        <taxon>Duplodnaviria</taxon>
        <taxon>Heunggongvirae</taxon>
        <taxon>Uroviricota</taxon>
        <taxon>Caudoviricetes</taxon>
        <taxon>Pantevenvirales</taxon>
        <taxon>Ackermannviridae</taxon>
        <taxon>Cvivirinae</taxon>
        <taxon>Kuttervirus</taxon>
        <taxon>Kuttervirus rabagast</taxon>
    </lineage>
</organism>
<dbReference type="InterPro" id="IPR055655">
    <property type="entry name" value="DUF7231"/>
</dbReference>